<dbReference type="GO" id="GO:0051603">
    <property type="term" value="P:proteolysis involved in protein catabolic process"/>
    <property type="evidence" value="ECO:0007669"/>
    <property type="project" value="TreeGrafter"/>
</dbReference>
<keyword evidence="8" id="KW-1185">Reference proteome</keyword>
<evidence type="ECO:0000256" key="6">
    <source>
        <dbReference type="SAM" id="SignalP"/>
    </source>
</evidence>
<keyword evidence="5" id="KW-0862">Zinc</keyword>
<dbReference type="InterPro" id="IPR002933">
    <property type="entry name" value="Peptidase_M20"/>
</dbReference>
<dbReference type="Pfam" id="PF01546">
    <property type="entry name" value="Peptidase_M20"/>
    <property type="match status" value="1"/>
</dbReference>
<reference evidence="7 8" key="1">
    <citation type="journal article" date="2014" name="BMC Genomics">
        <title>Comparative genome sequencing reveals chemotype-specific gene clusters in the toxigenic black mold Stachybotrys.</title>
        <authorList>
            <person name="Semeiks J."/>
            <person name="Borek D."/>
            <person name="Otwinowski Z."/>
            <person name="Grishin N.V."/>
        </authorList>
    </citation>
    <scope>NUCLEOTIDE SEQUENCE [LARGE SCALE GENOMIC DNA]</scope>
    <source>
        <strain evidence="8">CBS 109288 / IBT 7711</strain>
    </source>
</reference>
<evidence type="ECO:0000313" key="8">
    <source>
        <dbReference type="Proteomes" id="UP000028045"/>
    </source>
</evidence>
<keyword evidence="4" id="KW-0378">Hydrolase</keyword>
<evidence type="ECO:0000256" key="2">
    <source>
        <dbReference type="ARBA" id="ARBA00022670"/>
    </source>
</evidence>
<dbReference type="AlphaFoldDB" id="A0A084AUB6"/>
<evidence type="ECO:0000256" key="3">
    <source>
        <dbReference type="ARBA" id="ARBA00022723"/>
    </source>
</evidence>
<keyword evidence="6" id="KW-0732">Signal</keyword>
<gene>
    <name evidence="7" type="ORF">S7711_03827</name>
</gene>
<dbReference type="Gene3D" id="3.40.630.10">
    <property type="entry name" value="Zn peptidases"/>
    <property type="match status" value="1"/>
</dbReference>
<evidence type="ECO:0000256" key="1">
    <source>
        <dbReference type="ARBA" id="ARBA00006247"/>
    </source>
</evidence>
<evidence type="ECO:0008006" key="9">
    <source>
        <dbReference type="Google" id="ProtNLM"/>
    </source>
</evidence>
<dbReference type="GO" id="GO:0004180">
    <property type="term" value="F:carboxypeptidase activity"/>
    <property type="evidence" value="ECO:0007669"/>
    <property type="project" value="TreeGrafter"/>
</dbReference>
<dbReference type="OrthoDB" id="3064516at2759"/>
<dbReference type="HOGENOM" id="CLU_021802_11_0_1"/>
<dbReference type="EMBL" id="KL648556">
    <property type="protein sequence ID" value="KEY68895.1"/>
    <property type="molecule type" value="Genomic_DNA"/>
</dbReference>
<accession>A0A084AUB6</accession>
<dbReference type="InterPro" id="IPR047177">
    <property type="entry name" value="Pept_M20A"/>
</dbReference>
<evidence type="ECO:0000256" key="5">
    <source>
        <dbReference type="ARBA" id="ARBA00022833"/>
    </source>
</evidence>
<evidence type="ECO:0000256" key="4">
    <source>
        <dbReference type="ARBA" id="ARBA00022801"/>
    </source>
</evidence>
<dbReference type="SUPFAM" id="SSF53187">
    <property type="entry name" value="Zn-dependent exopeptidases"/>
    <property type="match status" value="1"/>
</dbReference>
<dbReference type="GO" id="GO:0000328">
    <property type="term" value="C:fungal-type vacuole lumen"/>
    <property type="evidence" value="ECO:0007669"/>
    <property type="project" value="TreeGrafter"/>
</dbReference>
<keyword evidence="2" id="KW-0645">Protease</keyword>
<dbReference type="PANTHER" id="PTHR45962:SF1">
    <property type="entry name" value="N-FATTY-ACYL-AMINO ACID SYNTHASE_HYDROLASE PM20D1"/>
    <property type="match status" value="1"/>
</dbReference>
<dbReference type="PANTHER" id="PTHR45962">
    <property type="entry name" value="N-FATTY-ACYL-AMINO ACID SYNTHASE/HYDROLASE PM20D1"/>
    <property type="match status" value="1"/>
</dbReference>
<keyword evidence="3" id="KW-0479">Metal-binding</keyword>
<evidence type="ECO:0000313" key="7">
    <source>
        <dbReference type="EMBL" id="KEY68895.1"/>
    </source>
</evidence>
<name>A0A084AUB6_STACB</name>
<dbReference type="Proteomes" id="UP000028045">
    <property type="component" value="Unassembled WGS sequence"/>
</dbReference>
<proteinExistence type="inferred from homology"/>
<dbReference type="GO" id="GO:0046872">
    <property type="term" value="F:metal ion binding"/>
    <property type="evidence" value="ECO:0007669"/>
    <property type="project" value="UniProtKB-KW"/>
</dbReference>
<sequence length="462" mass="50655">MPWLWSTALFWLSLAVPAATAGVSKLDSNRLQWPLFTTLDPPGFSCDLPPALDPAPDGLPAATEIFSGDEAILRQVARLQALVRIPSFSYDDTEPENDPRWQVFNQIHDALQVLYPNVSLESPGGLVVLLLLLLLQLLLLLSISPRTQLSIARHTRMTRNTVNSFGLVYAVQGTNASLRPFMLTGHQDVVLVPDPPFSGHCDGHRVWGRGASDDKNIVTAILSVLEHLLRGAGTISKYLQDKYGPQSMAMILDEAGLGLQLLQGNTLYALPSVMEKGHVNIYIDLTARGGHSSAPAQHTGIGIMAELVAAIETNVTYEPQLFSGSPIHKHLICQARNGSEESDSNIDGHGFTERMIVTSDQETEVSHVSPTSGRVWDLFSGTIQHTFAFENGLVVPVGESMTGNTDTRHYLNLATNVYRWAPTRQGWSQNIHAADEAIEMRAHMEGVCFYYNLTRNLDASDV</sequence>
<protein>
    <recommendedName>
        <fullName evidence="9">Peptidase M20 dimerisation domain-containing protein</fullName>
    </recommendedName>
</protein>
<dbReference type="Gene3D" id="1.10.150.900">
    <property type="match status" value="1"/>
</dbReference>
<feature type="chain" id="PRO_5001771269" description="Peptidase M20 dimerisation domain-containing protein" evidence="6">
    <location>
        <begin position="22"/>
        <end position="462"/>
    </location>
</feature>
<organism evidence="7 8">
    <name type="scientific">Stachybotrys chartarum (strain CBS 109288 / IBT 7711)</name>
    <name type="common">Toxic black mold</name>
    <name type="synonym">Stilbospora chartarum</name>
    <dbReference type="NCBI Taxonomy" id="1280523"/>
    <lineage>
        <taxon>Eukaryota</taxon>
        <taxon>Fungi</taxon>
        <taxon>Dikarya</taxon>
        <taxon>Ascomycota</taxon>
        <taxon>Pezizomycotina</taxon>
        <taxon>Sordariomycetes</taxon>
        <taxon>Hypocreomycetidae</taxon>
        <taxon>Hypocreales</taxon>
        <taxon>Stachybotryaceae</taxon>
        <taxon>Stachybotrys</taxon>
    </lineage>
</organism>
<feature type="signal peptide" evidence="6">
    <location>
        <begin position="1"/>
        <end position="21"/>
    </location>
</feature>
<comment type="similarity">
    <text evidence="1">Belongs to the peptidase M20A family.</text>
</comment>